<protein>
    <recommendedName>
        <fullName evidence="4">Wadjet protein JetD C-terminal domain-containing protein</fullName>
    </recommendedName>
</protein>
<gene>
    <name evidence="2" type="ORF">A1356_16875</name>
</gene>
<reference evidence="2 3" key="1">
    <citation type="submission" date="2016-03" db="EMBL/GenBank/DDBJ databases">
        <authorList>
            <person name="Heylen K."/>
            <person name="De Vos P."/>
            <person name="Vekeman B."/>
        </authorList>
    </citation>
    <scope>NUCLEOTIDE SEQUENCE [LARGE SCALE GENOMIC DNA]</scope>
    <source>
        <strain evidence="2 3">R-49807</strain>
    </source>
</reference>
<organism evidence="2 3">
    <name type="scientific">Methylomonas koyamae</name>
    <dbReference type="NCBI Taxonomy" id="702114"/>
    <lineage>
        <taxon>Bacteria</taxon>
        <taxon>Pseudomonadati</taxon>
        <taxon>Pseudomonadota</taxon>
        <taxon>Gammaproteobacteria</taxon>
        <taxon>Methylococcales</taxon>
        <taxon>Methylococcaceae</taxon>
        <taxon>Methylomonas</taxon>
    </lineage>
</organism>
<evidence type="ECO:0008006" key="4">
    <source>
        <dbReference type="Google" id="ProtNLM"/>
    </source>
</evidence>
<proteinExistence type="predicted"/>
<dbReference type="RefSeq" id="WP_064028674.1">
    <property type="nucleotide sequence ID" value="NZ_LUUL01000095.1"/>
</dbReference>
<evidence type="ECO:0000313" key="3">
    <source>
        <dbReference type="Proteomes" id="UP000077734"/>
    </source>
</evidence>
<keyword evidence="3" id="KW-1185">Reference proteome</keyword>
<dbReference type="EMBL" id="LUUL01000095">
    <property type="protein sequence ID" value="OAI23928.1"/>
    <property type="molecule type" value="Genomic_DNA"/>
</dbReference>
<feature type="region of interest" description="Disordered" evidence="1">
    <location>
        <begin position="74"/>
        <end position="96"/>
    </location>
</feature>
<evidence type="ECO:0000313" key="2">
    <source>
        <dbReference type="EMBL" id="OAI23928.1"/>
    </source>
</evidence>
<sequence length="290" mass="33681">MSSLSKALKRLLDSEQPLKQSEFSIPVRKQLDEFALRTRQIEVMREGRSTVYRILNRAALQNYYQQLHPIDPSDLSEDLPDRSRNIGVNRSSKKGRSGHETYYLLMKAWDQDVVWQDGQYTLPVATLTHQFGAAVLQINTDQAWHCNRTLLLVENQALFDRPDWLESDFDGCLIYYAGQISDWMLNWFAALPRSPQLALFPDYDGVGLSNFLRLAESLLTSTALKFFWMSDWQRKLVEFGDAEIWANTRTQFENAFTKLDAMGLADERFRELAFLAQRHGKSLEQESIWL</sequence>
<comment type="caution">
    <text evidence="2">The sequence shown here is derived from an EMBL/GenBank/DDBJ whole genome shotgun (WGS) entry which is preliminary data.</text>
</comment>
<name>A0AA91I492_9GAMM</name>
<dbReference type="AlphaFoldDB" id="A0AA91I492"/>
<dbReference type="Proteomes" id="UP000077734">
    <property type="component" value="Unassembled WGS sequence"/>
</dbReference>
<accession>A0AA91I492</accession>
<evidence type="ECO:0000256" key="1">
    <source>
        <dbReference type="SAM" id="MobiDB-lite"/>
    </source>
</evidence>